<dbReference type="RefSeq" id="WP_057735002.1">
    <property type="nucleotide sequence ID" value="NZ_AZFS01000064.1"/>
</dbReference>
<dbReference type="OrthoDB" id="9759607at2"/>
<protein>
    <submittedName>
        <fullName evidence="3">Protein containing diguanylate cyclase phosphodiesterase domain 1 (Ggdef)</fullName>
    </submittedName>
</protein>
<evidence type="ECO:0000313" key="3">
    <source>
        <dbReference type="EMBL" id="KRL93283.1"/>
    </source>
</evidence>
<accession>A0A0R1UPF9</accession>
<dbReference type="Gene3D" id="3.30.70.270">
    <property type="match status" value="1"/>
</dbReference>
<proteinExistence type="predicted"/>
<dbReference type="SMART" id="SM00267">
    <property type="entry name" value="GGDEF"/>
    <property type="match status" value="1"/>
</dbReference>
<dbReference type="GO" id="GO:0052621">
    <property type="term" value="F:diguanylate cyclase activity"/>
    <property type="evidence" value="ECO:0007669"/>
    <property type="project" value="TreeGrafter"/>
</dbReference>
<dbReference type="SUPFAM" id="SSF55073">
    <property type="entry name" value="Nucleotide cyclase"/>
    <property type="match status" value="1"/>
</dbReference>
<dbReference type="NCBIfam" id="TIGR00254">
    <property type="entry name" value="GGDEF"/>
    <property type="match status" value="1"/>
</dbReference>
<dbReference type="PROSITE" id="PS50887">
    <property type="entry name" value="GGDEF"/>
    <property type="match status" value="1"/>
</dbReference>
<dbReference type="GO" id="GO:0005886">
    <property type="term" value="C:plasma membrane"/>
    <property type="evidence" value="ECO:0007669"/>
    <property type="project" value="TreeGrafter"/>
</dbReference>
<feature type="transmembrane region" description="Helical" evidence="1">
    <location>
        <begin position="117"/>
        <end position="136"/>
    </location>
</feature>
<organism evidence="3 4">
    <name type="scientific">Levilactobacillus hammesii DSM 16381</name>
    <dbReference type="NCBI Taxonomy" id="1423753"/>
    <lineage>
        <taxon>Bacteria</taxon>
        <taxon>Bacillati</taxon>
        <taxon>Bacillota</taxon>
        <taxon>Bacilli</taxon>
        <taxon>Lactobacillales</taxon>
        <taxon>Lactobacillaceae</taxon>
        <taxon>Levilactobacillus</taxon>
    </lineage>
</organism>
<dbReference type="PATRIC" id="fig|1423753.3.peg.1202"/>
<keyword evidence="1" id="KW-0812">Transmembrane</keyword>
<dbReference type="Proteomes" id="UP000051580">
    <property type="component" value="Unassembled WGS sequence"/>
</dbReference>
<dbReference type="AlphaFoldDB" id="A0A0R1UPF9"/>
<dbReference type="PANTHER" id="PTHR45138:SF9">
    <property type="entry name" value="DIGUANYLATE CYCLASE DGCM-RELATED"/>
    <property type="match status" value="1"/>
</dbReference>
<dbReference type="CDD" id="cd01949">
    <property type="entry name" value="GGDEF"/>
    <property type="match status" value="1"/>
</dbReference>
<gene>
    <name evidence="3" type="ORF">FD28_GL001155</name>
</gene>
<reference evidence="3 4" key="1">
    <citation type="journal article" date="2015" name="Genome Announc.">
        <title>Expanding the biotechnology potential of lactobacilli through comparative genomics of 213 strains and associated genera.</title>
        <authorList>
            <person name="Sun Z."/>
            <person name="Harris H.M."/>
            <person name="McCann A."/>
            <person name="Guo C."/>
            <person name="Argimon S."/>
            <person name="Zhang W."/>
            <person name="Yang X."/>
            <person name="Jeffery I.B."/>
            <person name="Cooney J.C."/>
            <person name="Kagawa T.F."/>
            <person name="Liu W."/>
            <person name="Song Y."/>
            <person name="Salvetti E."/>
            <person name="Wrobel A."/>
            <person name="Rasinkangas P."/>
            <person name="Parkhill J."/>
            <person name="Rea M.C."/>
            <person name="O'Sullivan O."/>
            <person name="Ritari J."/>
            <person name="Douillard F.P."/>
            <person name="Paul Ross R."/>
            <person name="Yang R."/>
            <person name="Briner A.E."/>
            <person name="Felis G.E."/>
            <person name="de Vos W.M."/>
            <person name="Barrangou R."/>
            <person name="Klaenhammer T.R."/>
            <person name="Caufield P.W."/>
            <person name="Cui Y."/>
            <person name="Zhang H."/>
            <person name="O'Toole P.W."/>
        </authorList>
    </citation>
    <scope>NUCLEOTIDE SEQUENCE [LARGE SCALE GENOMIC DNA]</scope>
    <source>
        <strain evidence="3 4">DSM 16381</strain>
    </source>
</reference>
<dbReference type="InterPro" id="IPR029787">
    <property type="entry name" value="Nucleotide_cyclase"/>
</dbReference>
<dbReference type="GO" id="GO:1902201">
    <property type="term" value="P:negative regulation of bacterial-type flagellum-dependent cell motility"/>
    <property type="evidence" value="ECO:0007669"/>
    <property type="project" value="TreeGrafter"/>
</dbReference>
<dbReference type="InterPro" id="IPR050469">
    <property type="entry name" value="Diguanylate_Cyclase"/>
</dbReference>
<dbReference type="PANTHER" id="PTHR45138">
    <property type="entry name" value="REGULATORY COMPONENTS OF SENSORY TRANSDUCTION SYSTEM"/>
    <property type="match status" value="1"/>
</dbReference>
<dbReference type="Pfam" id="PF00990">
    <property type="entry name" value="GGDEF"/>
    <property type="match status" value="1"/>
</dbReference>
<dbReference type="GO" id="GO:0043709">
    <property type="term" value="P:cell adhesion involved in single-species biofilm formation"/>
    <property type="evidence" value="ECO:0007669"/>
    <property type="project" value="TreeGrafter"/>
</dbReference>
<feature type="transmembrane region" description="Helical" evidence="1">
    <location>
        <begin position="52"/>
        <end position="70"/>
    </location>
</feature>
<dbReference type="EMBL" id="AZFS01000064">
    <property type="protein sequence ID" value="KRL93283.1"/>
    <property type="molecule type" value="Genomic_DNA"/>
</dbReference>
<feature type="transmembrane region" description="Helical" evidence="1">
    <location>
        <begin position="82"/>
        <end position="111"/>
    </location>
</feature>
<dbReference type="InterPro" id="IPR043128">
    <property type="entry name" value="Rev_trsase/Diguanyl_cyclase"/>
</dbReference>
<keyword evidence="1" id="KW-1133">Transmembrane helix</keyword>
<name>A0A0R1UPF9_9LACO</name>
<dbReference type="STRING" id="1423753.FD28_GL001155"/>
<feature type="transmembrane region" description="Helical" evidence="1">
    <location>
        <begin position="180"/>
        <end position="198"/>
    </location>
</feature>
<feature type="transmembrane region" description="Helical" evidence="1">
    <location>
        <begin position="12"/>
        <end position="32"/>
    </location>
</feature>
<sequence>MTWSHWQVPPFTTSVFFVLGVLTLYWVTYNWIISWTHTHRINVSDNVINTWYGLLYMVVFVFSMQSLIVGQSDAWQFMNFELIAITFCAYFLEIRVPYVLLVPIMLVYMVFDGSLGYWQSWAHAVTLFAFFVVLNIGHTTFQKFKHAFVPYLLTTVVFGGLLWFWMMLKFNFSWTTLWQEWLYLVIFETLLYIYVSMLSHDTALKLRLAKFASHDALTKTGNFAAYTEDIEYLFKHYGQTGRALSMMMFDIDHFKHINDTYGHAIGDEVLREVSATVQTVLTANDPRVKFYRTGGEEFNILFPGYDVDATKTIVDQIFTAINHLEVQSDEGVIKLSVSVGVSAITTDDKAPMDFYNRVDRNLYHSKRHGRMQITIA</sequence>
<keyword evidence="4" id="KW-1185">Reference proteome</keyword>
<feature type="domain" description="GGDEF" evidence="2">
    <location>
        <begin position="242"/>
        <end position="376"/>
    </location>
</feature>
<keyword evidence="1" id="KW-0472">Membrane</keyword>
<evidence type="ECO:0000256" key="1">
    <source>
        <dbReference type="SAM" id="Phobius"/>
    </source>
</evidence>
<feature type="transmembrane region" description="Helical" evidence="1">
    <location>
        <begin position="148"/>
        <end position="168"/>
    </location>
</feature>
<dbReference type="InterPro" id="IPR000160">
    <property type="entry name" value="GGDEF_dom"/>
</dbReference>
<evidence type="ECO:0000313" key="4">
    <source>
        <dbReference type="Proteomes" id="UP000051580"/>
    </source>
</evidence>
<comment type="caution">
    <text evidence="3">The sequence shown here is derived from an EMBL/GenBank/DDBJ whole genome shotgun (WGS) entry which is preliminary data.</text>
</comment>
<evidence type="ECO:0000259" key="2">
    <source>
        <dbReference type="PROSITE" id="PS50887"/>
    </source>
</evidence>